<name>A0A2K3KLJ1_TRIPR</name>
<reference evidence="2 3" key="1">
    <citation type="journal article" date="2014" name="Am. J. Bot.">
        <title>Genome assembly and annotation for red clover (Trifolium pratense; Fabaceae).</title>
        <authorList>
            <person name="Istvanek J."/>
            <person name="Jaros M."/>
            <person name="Krenek A."/>
            <person name="Repkova J."/>
        </authorList>
    </citation>
    <scope>NUCLEOTIDE SEQUENCE [LARGE SCALE GENOMIC DNA]</scope>
    <source>
        <strain evidence="3">cv. Tatra</strain>
        <tissue evidence="2">Young leaves</tissue>
    </source>
</reference>
<protein>
    <submittedName>
        <fullName evidence="2">Uncharacterized protein</fullName>
    </submittedName>
</protein>
<comment type="caution">
    <text evidence="2">The sequence shown here is derived from an EMBL/GenBank/DDBJ whole genome shotgun (WGS) entry which is preliminary data.</text>
</comment>
<dbReference type="AlphaFoldDB" id="A0A2K3KLJ1"/>
<accession>A0A2K3KLJ1</accession>
<organism evidence="2 3">
    <name type="scientific">Trifolium pratense</name>
    <name type="common">Red clover</name>
    <dbReference type="NCBI Taxonomy" id="57577"/>
    <lineage>
        <taxon>Eukaryota</taxon>
        <taxon>Viridiplantae</taxon>
        <taxon>Streptophyta</taxon>
        <taxon>Embryophyta</taxon>
        <taxon>Tracheophyta</taxon>
        <taxon>Spermatophyta</taxon>
        <taxon>Magnoliopsida</taxon>
        <taxon>eudicotyledons</taxon>
        <taxon>Gunneridae</taxon>
        <taxon>Pentapetalae</taxon>
        <taxon>rosids</taxon>
        <taxon>fabids</taxon>
        <taxon>Fabales</taxon>
        <taxon>Fabaceae</taxon>
        <taxon>Papilionoideae</taxon>
        <taxon>50 kb inversion clade</taxon>
        <taxon>NPAAA clade</taxon>
        <taxon>Hologalegina</taxon>
        <taxon>IRL clade</taxon>
        <taxon>Trifolieae</taxon>
        <taxon>Trifolium</taxon>
    </lineage>
</organism>
<evidence type="ECO:0000313" key="2">
    <source>
        <dbReference type="EMBL" id="PNX67150.1"/>
    </source>
</evidence>
<proteinExistence type="predicted"/>
<feature type="region of interest" description="Disordered" evidence="1">
    <location>
        <begin position="1"/>
        <end position="29"/>
    </location>
</feature>
<feature type="non-terminal residue" evidence="2">
    <location>
        <position position="29"/>
    </location>
</feature>
<dbReference type="EMBL" id="ASHM01204711">
    <property type="protein sequence ID" value="PNX67150.1"/>
    <property type="molecule type" value="Genomic_DNA"/>
</dbReference>
<dbReference type="Proteomes" id="UP000236291">
    <property type="component" value="Unassembled WGS sequence"/>
</dbReference>
<gene>
    <name evidence="2" type="ORF">L195_g063386</name>
</gene>
<sequence>MSELHVDPLPSSDVATSVPNPAEGNVDTS</sequence>
<evidence type="ECO:0000256" key="1">
    <source>
        <dbReference type="SAM" id="MobiDB-lite"/>
    </source>
</evidence>
<reference evidence="2 3" key="2">
    <citation type="journal article" date="2017" name="Front. Plant Sci.">
        <title>Gene Classification and Mining of Molecular Markers Useful in Red Clover (Trifolium pratense) Breeding.</title>
        <authorList>
            <person name="Istvanek J."/>
            <person name="Dluhosova J."/>
            <person name="Dluhos P."/>
            <person name="Patkova L."/>
            <person name="Nedelnik J."/>
            <person name="Repkova J."/>
        </authorList>
    </citation>
    <scope>NUCLEOTIDE SEQUENCE [LARGE SCALE GENOMIC DNA]</scope>
    <source>
        <strain evidence="3">cv. Tatra</strain>
        <tissue evidence="2">Young leaves</tissue>
    </source>
</reference>
<evidence type="ECO:0000313" key="3">
    <source>
        <dbReference type="Proteomes" id="UP000236291"/>
    </source>
</evidence>